<dbReference type="GO" id="GO:0033178">
    <property type="term" value="C:proton-transporting two-sector ATPase complex, catalytic domain"/>
    <property type="evidence" value="ECO:0007669"/>
    <property type="project" value="InterPro"/>
</dbReference>
<dbReference type="STRING" id="1120995.SAMN02745245_01707"/>
<dbReference type="InterPro" id="IPR002842">
    <property type="entry name" value="ATPase_V1_Esu"/>
</dbReference>
<organism evidence="4 5">
    <name type="scientific">Anaerosphaera aminiphila DSM 21120</name>
    <dbReference type="NCBI Taxonomy" id="1120995"/>
    <lineage>
        <taxon>Bacteria</taxon>
        <taxon>Bacillati</taxon>
        <taxon>Bacillota</taxon>
        <taxon>Tissierellia</taxon>
        <taxon>Tissierellales</taxon>
        <taxon>Peptoniphilaceae</taxon>
        <taxon>Anaerosphaera</taxon>
    </lineage>
</organism>
<dbReference type="AlphaFoldDB" id="A0A1M5UAM3"/>
<accession>A0A1M5UAM3</accession>
<keyword evidence="3" id="KW-0406">Ion transport</keyword>
<dbReference type="Proteomes" id="UP000184032">
    <property type="component" value="Unassembled WGS sequence"/>
</dbReference>
<dbReference type="Gene3D" id="1.20.5.620">
    <property type="entry name" value="F1F0 ATP synthase subunit B, membrane domain"/>
    <property type="match status" value="1"/>
</dbReference>
<dbReference type="RefSeq" id="WP_073185371.1">
    <property type="nucleotide sequence ID" value="NZ_FQXI01000015.1"/>
</dbReference>
<dbReference type="GO" id="GO:0046961">
    <property type="term" value="F:proton-transporting ATPase activity, rotational mechanism"/>
    <property type="evidence" value="ECO:0007669"/>
    <property type="project" value="InterPro"/>
</dbReference>
<keyword evidence="5" id="KW-1185">Reference proteome</keyword>
<evidence type="ECO:0000313" key="4">
    <source>
        <dbReference type="EMBL" id="SHH60017.1"/>
    </source>
</evidence>
<evidence type="ECO:0000256" key="2">
    <source>
        <dbReference type="ARBA" id="ARBA00022448"/>
    </source>
</evidence>
<dbReference type="OrthoDB" id="87618at2"/>
<dbReference type="SUPFAM" id="SSF160527">
    <property type="entry name" value="V-type ATPase subunit E-like"/>
    <property type="match status" value="1"/>
</dbReference>
<reference evidence="4 5" key="1">
    <citation type="submission" date="2016-11" db="EMBL/GenBank/DDBJ databases">
        <authorList>
            <person name="Jaros S."/>
            <person name="Januszkiewicz K."/>
            <person name="Wedrychowicz H."/>
        </authorList>
    </citation>
    <scope>NUCLEOTIDE SEQUENCE [LARGE SCALE GENOMIC DNA]</scope>
    <source>
        <strain evidence="4 5">DSM 21120</strain>
    </source>
</reference>
<evidence type="ECO:0000256" key="3">
    <source>
        <dbReference type="ARBA" id="ARBA00023065"/>
    </source>
</evidence>
<keyword evidence="2" id="KW-0813">Transport</keyword>
<dbReference type="Pfam" id="PF01991">
    <property type="entry name" value="vATP-synt_E"/>
    <property type="match status" value="1"/>
</dbReference>
<protein>
    <submittedName>
        <fullName evidence="4">V/A-type H+-transporting ATPase subunit E</fullName>
    </submittedName>
</protein>
<sequence>MSSVDNLTNKIEEDATREVRKIMVTTENEAYAIVTSKEEEARADAKRLMDRKKLEAVETEEKIVSSATLEARDLIIKSKEEVVDRVFKSALSKLENLSEEEYVEFLKKSLETIGPSEDCILMVPEKYIEAVKRENLKVQLSDEFVSDGFSLINGTVLYNNKFSSLIDDIKVNMESEIFDKIFQN</sequence>
<name>A0A1M5UAM3_9FIRM</name>
<gene>
    <name evidence="4" type="ORF">SAMN02745245_01707</name>
</gene>
<evidence type="ECO:0000313" key="5">
    <source>
        <dbReference type="Proteomes" id="UP000184032"/>
    </source>
</evidence>
<dbReference type="EMBL" id="FQXI01000015">
    <property type="protein sequence ID" value="SHH60017.1"/>
    <property type="molecule type" value="Genomic_DNA"/>
</dbReference>
<proteinExistence type="inferred from homology"/>
<comment type="similarity">
    <text evidence="1">Belongs to the V-ATPase E subunit family.</text>
</comment>
<evidence type="ECO:0000256" key="1">
    <source>
        <dbReference type="ARBA" id="ARBA00005901"/>
    </source>
</evidence>